<feature type="transmembrane region" description="Helical" evidence="1">
    <location>
        <begin position="262"/>
        <end position="283"/>
    </location>
</feature>
<keyword evidence="1" id="KW-1133">Transmembrane helix</keyword>
<name>A0A955L0V5_9BACT</name>
<feature type="transmembrane region" description="Helical" evidence="1">
    <location>
        <begin position="54"/>
        <end position="74"/>
    </location>
</feature>
<feature type="transmembrane region" description="Helical" evidence="1">
    <location>
        <begin position="231"/>
        <end position="250"/>
    </location>
</feature>
<proteinExistence type="predicted"/>
<protein>
    <submittedName>
        <fullName evidence="2">Uncharacterized protein</fullName>
    </submittedName>
</protein>
<feature type="transmembrane region" description="Helical" evidence="1">
    <location>
        <begin position="321"/>
        <end position="340"/>
    </location>
</feature>
<reference evidence="2" key="2">
    <citation type="journal article" date="2021" name="Microbiome">
        <title>Successional dynamics and alternative stable states in a saline activated sludge microbial community over 9 years.</title>
        <authorList>
            <person name="Wang Y."/>
            <person name="Ye J."/>
            <person name="Ju F."/>
            <person name="Liu L."/>
            <person name="Boyd J.A."/>
            <person name="Deng Y."/>
            <person name="Parks D.H."/>
            <person name="Jiang X."/>
            <person name="Yin X."/>
            <person name="Woodcroft B.J."/>
            <person name="Tyson G.W."/>
            <person name="Hugenholtz P."/>
            <person name="Polz M.F."/>
            <person name="Zhang T."/>
        </authorList>
    </citation>
    <scope>NUCLEOTIDE SEQUENCE</scope>
    <source>
        <strain evidence="2">HKST-UBA15</strain>
    </source>
</reference>
<keyword evidence="1" id="KW-0472">Membrane</keyword>
<keyword evidence="1" id="KW-0812">Transmembrane</keyword>
<dbReference type="Proteomes" id="UP000745577">
    <property type="component" value="Unassembled WGS sequence"/>
</dbReference>
<dbReference type="AlphaFoldDB" id="A0A955L0V5"/>
<feature type="transmembrane region" description="Helical" evidence="1">
    <location>
        <begin position="295"/>
        <end position="315"/>
    </location>
</feature>
<comment type="caution">
    <text evidence="2">The sequence shown here is derived from an EMBL/GenBank/DDBJ whole genome shotgun (WGS) entry which is preliminary data.</text>
</comment>
<feature type="transmembrane region" description="Helical" evidence="1">
    <location>
        <begin position="20"/>
        <end position="42"/>
    </location>
</feature>
<evidence type="ECO:0000313" key="3">
    <source>
        <dbReference type="Proteomes" id="UP000745577"/>
    </source>
</evidence>
<reference evidence="2" key="1">
    <citation type="submission" date="2020-04" db="EMBL/GenBank/DDBJ databases">
        <authorList>
            <person name="Zhang T."/>
        </authorList>
    </citation>
    <scope>NUCLEOTIDE SEQUENCE</scope>
    <source>
        <strain evidence="2">HKST-UBA15</strain>
    </source>
</reference>
<organism evidence="2 3">
    <name type="scientific">Candidatus Dojkabacteria bacterium</name>
    <dbReference type="NCBI Taxonomy" id="2099670"/>
    <lineage>
        <taxon>Bacteria</taxon>
        <taxon>Candidatus Dojkabacteria</taxon>
    </lineage>
</organism>
<feature type="transmembrane region" description="Helical" evidence="1">
    <location>
        <begin position="109"/>
        <end position="133"/>
    </location>
</feature>
<gene>
    <name evidence="2" type="ORF">KC675_05550</name>
</gene>
<evidence type="ECO:0000256" key="1">
    <source>
        <dbReference type="SAM" id="Phobius"/>
    </source>
</evidence>
<dbReference type="EMBL" id="JAGQLL010000101">
    <property type="protein sequence ID" value="MCA9380614.1"/>
    <property type="molecule type" value="Genomic_DNA"/>
</dbReference>
<feature type="transmembrane region" description="Helical" evidence="1">
    <location>
        <begin position="81"/>
        <end position="103"/>
    </location>
</feature>
<evidence type="ECO:0000313" key="2">
    <source>
        <dbReference type="EMBL" id="MCA9380614.1"/>
    </source>
</evidence>
<sequence>MNLKKYKTRIPLARNIDSAILAELFLVNSVLSILAIRVFLSLTDYPQLGGGDLHIAHMLWGGILMTTAIFILLFSIGKSGLFLSSILGGLGFGTFIDELGKFITSDNDYFFRPTIAIIYLVFVMLFFIFRYMLVRRPLSPREYLINASDLLKDIIATEDYDIEDVKKLNFLLDQSEADPKLKELFIQIAQKFKTDREYKQSKYLILKKFLRTKFLQIIHTKRFKELLNSIFIFRIFFILGSVTVSLFLYAGKNFFDIFSEVGFFEVGILFSAFTINVIVILGLYRYKTNTLKRLYWFRTSTLFSILFFTFFSFYFNQLSAIFGLVMEILLYYAIDIIISVESKPKSNPLTN</sequence>
<accession>A0A955L0V5</accession>